<evidence type="ECO:0000256" key="2">
    <source>
        <dbReference type="ARBA" id="ARBA00022741"/>
    </source>
</evidence>
<proteinExistence type="inferred from homology"/>
<dbReference type="PANTHER" id="PTHR23407">
    <property type="entry name" value="ATPASE INHIBITOR/5-FORMYLTETRAHYDROFOLATE CYCLO-LIGASE"/>
    <property type="match status" value="1"/>
</dbReference>
<dbReference type="Gene3D" id="3.40.50.10420">
    <property type="entry name" value="NagB/RpiA/CoA transferase-like"/>
    <property type="match status" value="1"/>
</dbReference>
<dbReference type="EMBL" id="LRQT01000088">
    <property type="protein sequence ID" value="KXA62580.1"/>
    <property type="molecule type" value="Genomic_DNA"/>
</dbReference>
<dbReference type="Pfam" id="PF01812">
    <property type="entry name" value="5-FTHF_cyc-lig"/>
    <property type="match status" value="1"/>
</dbReference>
<dbReference type="PANTHER" id="PTHR23407:SF1">
    <property type="entry name" value="5-FORMYLTETRAHYDROFOLATE CYCLO-LIGASE"/>
    <property type="match status" value="1"/>
</dbReference>
<dbReference type="NCBIfam" id="TIGR02727">
    <property type="entry name" value="MTHFS_bact"/>
    <property type="match status" value="1"/>
</dbReference>
<keyword evidence="3 4" id="KW-0067">ATP-binding</keyword>
<dbReference type="AlphaFoldDB" id="A0A133S2D6"/>
<dbReference type="GO" id="GO:0009396">
    <property type="term" value="P:folic acid-containing compound biosynthetic process"/>
    <property type="evidence" value="ECO:0007669"/>
    <property type="project" value="TreeGrafter"/>
</dbReference>
<keyword evidence="2 4" id="KW-0547">Nucleotide-binding</keyword>
<dbReference type="PIRSF" id="PIRSF006806">
    <property type="entry name" value="FTHF_cligase"/>
    <property type="match status" value="1"/>
</dbReference>
<keyword evidence="5" id="KW-0436">Ligase</keyword>
<dbReference type="Proteomes" id="UP000070226">
    <property type="component" value="Unassembled WGS sequence"/>
</dbReference>
<evidence type="ECO:0000313" key="5">
    <source>
        <dbReference type="EMBL" id="KXA62580.1"/>
    </source>
</evidence>
<dbReference type="STRING" id="39777.B7L28_00330"/>
<evidence type="ECO:0000313" key="6">
    <source>
        <dbReference type="Proteomes" id="UP000070226"/>
    </source>
</evidence>
<dbReference type="EC" id="6.3.3.2" evidence="4"/>
<gene>
    <name evidence="5" type="ORF">HMPREF3233_01609</name>
</gene>
<dbReference type="GO" id="GO:0046872">
    <property type="term" value="F:metal ion binding"/>
    <property type="evidence" value="ECO:0007669"/>
    <property type="project" value="UniProtKB-KW"/>
</dbReference>
<comment type="catalytic activity">
    <reaction evidence="4">
        <text>(6S)-5-formyl-5,6,7,8-tetrahydrofolate + ATP = (6R)-5,10-methenyltetrahydrofolate + ADP + phosphate</text>
        <dbReference type="Rhea" id="RHEA:10488"/>
        <dbReference type="ChEBI" id="CHEBI:30616"/>
        <dbReference type="ChEBI" id="CHEBI:43474"/>
        <dbReference type="ChEBI" id="CHEBI:57455"/>
        <dbReference type="ChEBI" id="CHEBI:57457"/>
        <dbReference type="ChEBI" id="CHEBI:456216"/>
        <dbReference type="EC" id="6.3.3.2"/>
    </reaction>
</comment>
<dbReference type="SUPFAM" id="SSF100950">
    <property type="entry name" value="NagB/RpiA/CoA transferase-like"/>
    <property type="match status" value="1"/>
</dbReference>
<dbReference type="RefSeq" id="WP_005382975.1">
    <property type="nucleotide sequence ID" value="NZ_CABKSO010000001.1"/>
</dbReference>
<dbReference type="PATRIC" id="fig|39777.7.peg.1575"/>
<dbReference type="GO" id="GO:0005524">
    <property type="term" value="F:ATP binding"/>
    <property type="evidence" value="ECO:0007669"/>
    <property type="project" value="UniProtKB-KW"/>
</dbReference>
<dbReference type="GeneID" id="57775200"/>
<comment type="caution">
    <text evidence="5">The sequence shown here is derived from an EMBL/GenBank/DDBJ whole genome shotgun (WGS) entry which is preliminary data.</text>
</comment>
<reference evidence="5 6" key="1">
    <citation type="submission" date="2016-01" db="EMBL/GenBank/DDBJ databases">
        <authorList>
            <person name="Oliw E.H."/>
        </authorList>
    </citation>
    <scope>NUCLEOTIDE SEQUENCE [LARGE SCALE GENOMIC DNA]</scope>
    <source>
        <strain evidence="5 6">CMW7756B</strain>
    </source>
</reference>
<keyword evidence="4" id="KW-0479">Metal-binding</keyword>
<evidence type="ECO:0000256" key="1">
    <source>
        <dbReference type="ARBA" id="ARBA00010638"/>
    </source>
</evidence>
<dbReference type="InterPro" id="IPR024185">
    <property type="entry name" value="FTHF_cligase-like_sf"/>
</dbReference>
<accession>A0A133S2D6</accession>
<dbReference type="GO" id="GO:0035999">
    <property type="term" value="P:tetrahydrofolate interconversion"/>
    <property type="evidence" value="ECO:0007669"/>
    <property type="project" value="TreeGrafter"/>
</dbReference>
<protein>
    <recommendedName>
        <fullName evidence="4">5-formyltetrahydrofolate cyclo-ligase</fullName>
        <ecNumber evidence="4">6.3.3.2</ecNumber>
    </recommendedName>
</protein>
<name>A0A133S2D6_9FIRM</name>
<dbReference type="InterPro" id="IPR037171">
    <property type="entry name" value="NagB/RpiA_transferase-like"/>
</dbReference>
<organism evidence="5">
    <name type="scientific">Veillonella atypica</name>
    <dbReference type="NCBI Taxonomy" id="39777"/>
    <lineage>
        <taxon>Bacteria</taxon>
        <taxon>Bacillati</taxon>
        <taxon>Bacillota</taxon>
        <taxon>Negativicutes</taxon>
        <taxon>Veillonellales</taxon>
        <taxon>Veillonellaceae</taxon>
        <taxon>Veillonella</taxon>
    </lineage>
</organism>
<keyword evidence="4" id="KW-0460">Magnesium</keyword>
<sequence>MITKEAVRQACKSQRAALSIADCESWAPKLCHEIVQLPQYEQAQSIMAYLAMPKEANLDDVIEHALQAGKRVYVPVCTDKTTMIAVRLHNLHDVVHGVLNIRVPKEPYEIIDPKDIDFVLVPGAGFDRLGGRMGMGNGYYDRFLKGLSPSNYIGVAWEAQIMKNPIPMERYDQRMPAIVTEQGVIHVI</sequence>
<evidence type="ECO:0000256" key="4">
    <source>
        <dbReference type="RuleBase" id="RU361279"/>
    </source>
</evidence>
<comment type="similarity">
    <text evidence="1 4">Belongs to the 5-formyltetrahydrofolate cyclo-ligase family.</text>
</comment>
<dbReference type="GO" id="GO:0030272">
    <property type="term" value="F:5-formyltetrahydrofolate cyclo-ligase activity"/>
    <property type="evidence" value="ECO:0007669"/>
    <property type="project" value="UniProtKB-EC"/>
</dbReference>
<comment type="cofactor">
    <cofactor evidence="4">
        <name>Mg(2+)</name>
        <dbReference type="ChEBI" id="CHEBI:18420"/>
    </cofactor>
</comment>
<evidence type="ECO:0000256" key="3">
    <source>
        <dbReference type="ARBA" id="ARBA00022840"/>
    </source>
</evidence>
<dbReference type="InterPro" id="IPR002698">
    <property type="entry name" value="FTHF_cligase"/>
</dbReference>